<evidence type="ECO:0000256" key="3">
    <source>
        <dbReference type="ARBA" id="ARBA00022692"/>
    </source>
</evidence>
<keyword evidence="2" id="KW-1003">Cell membrane</keyword>
<feature type="domain" description="ABC3 transporter permease C-terminal" evidence="7">
    <location>
        <begin position="683"/>
        <end position="797"/>
    </location>
</feature>
<comment type="subcellular location">
    <subcellularLocation>
        <location evidence="1">Cell membrane</location>
        <topology evidence="1">Multi-pass membrane protein</topology>
    </subcellularLocation>
</comment>
<evidence type="ECO:0000313" key="10">
    <source>
        <dbReference type="Proteomes" id="UP000772618"/>
    </source>
</evidence>
<keyword evidence="5 6" id="KW-0472">Membrane</keyword>
<feature type="transmembrane region" description="Helical" evidence="6">
    <location>
        <begin position="21"/>
        <end position="41"/>
    </location>
</feature>
<dbReference type="PANTHER" id="PTHR30572:SF18">
    <property type="entry name" value="ABC-TYPE MACROLIDE FAMILY EXPORT SYSTEM PERMEASE COMPONENT 2"/>
    <property type="match status" value="1"/>
</dbReference>
<dbReference type="Proteomes" id="UP000772618">
    <property type="component" value="Unassembled WGS sequence"/>
</dbReference>
<feature type="domain" description="ABC3 transporter permease C-terminal" evidence="7">
    <location>
        <begin position="302"/>
        <end position="418"/>
    </location>
</feature>
<feature type="transmembrane region" description="Helical" evidence="6">
    <location>
        <begin position="767"/>
        <end position="787"/>
    </location>
</feature>
<feature type="domain" description="MacB-like periplasmic core" evidence="8">
    <location>
        <begin position="20"/>
        <end position="238"/>
    </location>
</feature>
<evidence type="ECO:0000259" key="7">
    <source>
        <dbReference type="Pfam" id="PF02687"/>
    </source>
</evidence>
<keyword evidence="10" id="KW-1185">Reference proteome</keyword>
<evidence type="ECO:0000256" key="1">
    <source>
        <dbReference type="ARBA" id="ARBA00004651"/>
    </source>
</evidence>
<dbReference type="InterPro" id="IPR003838">
    <property type="entry name" value="ABC3_permease_C"/>
</dbReference>
<dbReference type="Pfam" id="PF12704">
    <property type="entry name" value="MacB_PCD"/>
    <property type="match status" value="1"/>
</dbReference>
<comment type="caution">
    <text evidence="9">The sequence shown here is derived from an EMBL/GenBank/DDBJ whole genome shotgun (WGS) entry which is preliminary data.</text>
</comment>
<dbReference type="InterPro" id="IPR050250">
    <property type="entry name" value="Macrolide_Exporter_MacB"/>
</dbReference>
<dbReference type="Pfam" id="PF02687">
    <property type="entry name" value="FtsX"/>
    <property type="match status" value="2"/>
</dbReference>
<evidence type="ECO:0000256" key="4">
    <source>
        <dbReference type="ARBA" id="ARBA00022989"/>
    </source>
</evidence>
<name>A0ABS5VRS9_9BACT</name>
<dbReference type="EMBL" id="JAHESD010000016">
    <property type="protein sequence ID" value="MBT1703535.1"/>
    <property type="molecule type" value="Genomic_DNA"/>
</dbReference>
<reference evidence="9 10" key="1">
    <citation type="submission" date="2021-05" db="EMBL/GenBank/DDBJ databases">
        <title>A Polyphasic approach of four new species of the genus Ohtaekwangia: Ohtaekwangia histidinii sp. nov., Ohtaekwangia cretensis sp. nov., Ohtaekwangia indiensis sp. nov., Ohtaekwangia reichenbachii sp. nov. from diverse environment.</title>
        <authorList>
            <person name="Octaviana S."/>
        </authorList>
    </citation>
    <scope>NUCLEOTIDE SEQUENCE [LARGE SCALE GENOMIC DNA]</scope>
    <source>
        <strain evidence="9 10">PWU20</strain>
    </source>
</reference>
<sequence>MVKNYLIIALRFFERQRGFSIINVCGLTIGITCSLLILLYIQDELRFDKFHPDADRIYRLAFAEKFQGNVNKTTLTGFPVATALQQKPEVESTLRMANWATFPVRFESKAYTEKYLLLADSNFFKFFDFQLIEGNPDSVLDGDRKIVITESAAKRIFDYKGKGDKSPIGKILNIAQGYTVEVSGIAKDPPLNSHFHFTLILSLETWEHLEPSSWLSTKVLTYFKLKPSVDEQHALEEILHALQTELDKALTLLRSTNLLEYQKRGSELYYFIQPLTDIHLHSSLNDEIETNSNSRYVYLFSAIAIFIMLLACINFMNLTTAQSATRAKEVSVKKTIGAQNNRLVAQFLFESYFFVVLAVIFAFALLLITLVPFNYFTGKALSFSSLFSIPFLAGIMCFTFVTGLIAGSYPAFYLTQFSPVEVLKGNLRAKTRSYGIRNVLVVFQFFISSGLIVATTVVYTQLQYLKNADVGFDKQNIINLLHTRNLGNNAVAFKEELLKQEFVVSASYCNRLPPNLDWEAIFRKEGLDKDFSLAVYEMDYDHLKTMGYKLVSGRFFDPDANDSLSLIINETAARRMHIQAFENPKVFTTYDQPLGKDRKVIGIIKDFNFKSLREDIQPLAIVLGFQPNWEMAIRVKGEPEKVVHKIRDIYKKFALDAPFEYALVEDSFDNKHNVEKRVGLLFILFTCLAIFIACLGLFGLASFTAEQQRKEIGIRKVLGATEQNIILLLNKEFLKLVLIANLIAWPIIGWLMWIWLNQYAYHTVIPWSAFALSTFVTFFIAFISVSVKALKAASGNPVDSLRNE</sequence>
<feature type="transmembrane region" description="Helical" evidence="6">
    <location>
        <begin position="387"/>
        <end position="414"/>
    </location>
</feature>
<feature type="transmembrane region" description="Helical" evidence="6">
    <location>
        <begin position="296"/>
        <end position="318"/>
    </location>
</feature>
<feature type="transmembrane region" description="Helical" evidence="6">
    <location>
        <begin position="733"/>
        <end position="755"/>
    </location>
</feature>
<organism evidence="9 10">
    <name type="scientific">Chryseosolibacter indicus</name>
    <dbReference type="NCBI Taxonomy" id="2782351"/>
    <lineage>
        <taxon>Bacteria</taxon>
        <taxon>Pseudomonadati</taxon>
        <taxon>Bacteroidota</taxon>
        <taxon>Cytophagia</taxon>
        <taxon>Cytophagales</taxon>
        <taxon>Chryseotaleaceae</taxon>
        <taxon>Chryseosolibacter</taxon>
    </lineage>
</organism>
<dbReference type="PANTHER" id="PTHR30572">
    <property type="entry name" value="MEMBRANE COMPONENT OF TRANSPORTER-RELATED"/>
    <property type="match status" value="1"/>
</dbReference>
<protein>
    <submittedName>
        <fullName evidence="9">ABC transporter permease</fullName>
    </submittedName>
</protein>
<evidence type="ECO:0000313" key="9">
    <source>
        <dbReference type="EMBL" id="MBT1703535.1"/>
    </source>
</evidence>
<keyword evidence="4 6" id="KW-1133">Transmembrane helix</keyword>
<evidence type="ECO:0000259" key="8">
    <source>
        <dbReference type="Pfam" id="PF12704"/>
    </source>
</evidence>
<evidence type="ECO:0000256" key="6">
    <source>
        <dbReference type="SAM" id="Phobius"/>
    </source>
</evidence>
<gene>
    <name evidence="9" type="ORF">KK060_09610</name>
</gene>
<evidence type="ECO:0000256" key="5">
    <source>
        <dbReference type="ARBA" id="ARBA00023136"/>
    </source>
</evidence>
<feature type="transmembrane region" description="Helical" evidence="6">
    <location>
        <begin position="352"/>
        <end position="375"/>
    </location>
</feature>
<feature type="transmembrane region" description="Helical" evidence="6">
    <location>
        <begin position="435"/>
        <end position="459"/>
    </location>
</feature>
<accession>A0ABS5VRS9</accession>
<proteinExistence type="predicted"/>
<keyword evidence="3 6" id="KW-0812">Transmembrane</keyword>
<dbReference type="RefSeq" id="WP_254153495.1">
    <property type="nucleotide sequence ID" value="NZ_JAHESD010000016.1"/>
</dbReference>
<dbReference type="InterPro" id="IPR025857">
    <property type="entry name" value="MacB_PCD"/>
</dbReference>
<feature type="transmembrane region" description="Helical" evidence="6">
    <location>
        <begin position="678"/>
        <end position="700"/>
    </location>
</feature>
<evidence type="ECO:0000256" key="2">
    <source>
        <dbReference type="ARBA" id="ARBA00022475"/>
    </source>
</evidence>